<dbReference type="AlphaFoldDB" id="A0A0M4LVF5"/>
<organism evidence="3 4">
    <name type="scientific">Bifidobacterium longum subsp. infantis</name>
    <dbReference type="NCBI Taxonomy" id="1682"/>
    <lineage>
        <taxon>Bacteria</taxon>
        <taxon>Bacillati</taxon>
        <taxon>Actinomycetota</taxon>
        <taxon>Actinomycetes</taxon>
        <taxon>Bifidobacteriales</taxon>
        <taxon>Bifidobacteriaceae</taxon>
        <taxon>Bifidobacterium</taxon>
    </lineage>
</organism>
<dbReference type="RefSeq" id="WP_060620968.1">
    <property type="nucleotide sequence ID" value="NZ_CP010411.1"/>
</dbReference>
<accession>A0A0M4LVF5</accession>
<feature type="transmembrane region" description="Helical" evidence="2">
    <location>
        <begin position="215"/>
        <end position="235"/>
    </location>
</feature>
<keyword evidence="2" id="KW-1133">Transmembrane helix</keyword>
<protein>
    <submittedName>
        <fullName evidence="3">Uncharacterized protein</fullName>
    </submittedName>
</protein>
<feature type="region of interest" description="Disordered" evidence="1">
    <location>
        <begin position="1"/>
        <end position="32"/>
    </location>
</feature>
<evidence type="ECO:0000256" key="1">
    <source>
        <dbReference type="SAM" id="MobiDB-lite"/>
    </source>
</evidence>
<name>A0A0M4LVF5_BIFLI</name>
<evidence type="ECO:0000313" key="3">
    <source>
        <dbReference type="EMBL" id="ALE09856.1"/>
    </source>
</evidence>
<gene>
    <name evidence="3" type="ORF">RY67_1846</name>
</gene>
<keyword evidence="2" id="KW-0812">Transmembrane</keyword>
<proteinExistence type="predicted"/>
<sequence>MTHANAVNPATNPAINPAANPAAGPSHAAMPRAHAAGRRRPSVWAAFRWETRKAGNLWYWIVTVLFDAIGMFNGWSQYTGNQAEFARQGVTWAAIWGQAILLPSMVFMPVLVAAFAAQVEANEHRGRNWQRLNAAGTVNAAIAGKMLHGLAASALTILVFEAEFILVGRFAAGFDLAQLGPFLLRGIPLTLSVWAIMTLTQAVSAKAESFAGTMSVMMVLTIGGCALSLAAPAIAGPYPLALITSASAARDLANIASPASMLASTTAAAIWTAISALIFHRLAKQAV</sequence>
<feature type="transmembrane region" description="Helical" evidence="2">
    <location>
        <begin position="138"/>
        <end position="162"/>
    </location>
</feature>
<dbReference type="Pfam" id="PF12730">
    <property type="entry name" value="ABC2_membrane_4"/>
    <property type="match status" value="1"/>
</dbReference>
<feature type="transmembrane region" description="Helical" evidence="2">
    <location>
        <begin position="57"/>
        <end position="75"/>
    </location>
</feature>
<dbReference type="Proteomes" id="UP000067206">
    <property type="component" value="Chromosome"/>
</dbReference>
<keyword evidence="2" id="KW-0472">Membrane</keyword>
<feature type="transmembrane region" description="Helical" evidence="2">
    <location>
        <begin position="255"/>
        <end position="279"/>
    </location>
</feature>
<feature type="compositionally biased region" description="Low complexity" evidence="1">
    <location>
        <begin position="1"/>
        <end position="29"/>
    </location>
</feature>
<feature type="transmembrane region" description="Helical" evidence="2">
    <location>
        <begin position="182"/>
        <end position="203"/>
    </location>
</feature>
<dbReference type="EMBL" id="CP010411">
    <property type="protein sequence ID" value="ALE09856.1"/>
    <property type="molecule type" value="Genomic_DNA"/>
</dbReference>
<dbReference type="PATRIC" id="fig|1682.24.peg.1804"/>
<reference evidence="3 4" key="1">
    <citation type="submission" date="2014-12" db="EMBL/GenBank/DDBJ databases">
        <title>Complete genome sequence of Bifidobacterium longum subsp. infantis BT1.</title>
        <authorList>
            <person name="Kim J.F."/>
            <person name="Kwak M.-J."/>
        </authorList>
    </citation>
    <scope>NUCLEOTIDE SEQUENCE [LARGE SCALE GENOMIC DNA]</scope>
    <source>
        <strain evidence="3 4">BT1</strain>
    </source>
</reference>
<feature type="transmembrane region" description="Helical" evidence="2">
    <location>
        <begin position="95"/>
        <end position="117"/>
    </location>
</feature>
<evidence type="ECO:0000256" key="2">
    <source>
        <dbReference type="SAM" id="Phobius"/>
    </source>
</evidence>
<evidence type="ECO:0000313" key="4">
    <source>
        <dbReference type="Proteomes" id="UP000067206"/>
    </source>
</evidence>